<dbReference type="Gene3D" id="1.10.443.10">
    <property type="entry name" value="Intergrase catalytic core"/>
    <property type="match status" value="1"/>
</dbReference>
<dbReference type="PROSITE" id="PS51898">
    <property type="entry name" value="TYR_RECOMBINASE"/>
    <property type="match status" value="1"/>
</dbReference>
<dbReference type="EMBL" id="JANFZH010000059">
    <property type="protein sequence ID" value="MCQ4841625.1"/>
    <property type="molecule type" value="Genomic_DNA"/>
</dbReference>
<keyword evidence="4" id="KW-0238">DNA-binding</keyword>
<feature type="domain" description="Tyr recombinase" evidence="6">
    <location>
        <begin position="253"/>
        <end position="453"/>
    </location>
</feature>
<proteinExistence type="inferred from homology"/>
<dbReference type="Pfam" id="PF00589">
    <property type="entry name" value="Phage_integrase"/>
    <property type="match status" value="1"/>
</dbReference>
<organism evidence="7 8">
    <name type="scientific">Neglectibacter timonensis</name>
    <dbReference type="NCBI Taxonomy" id="1776382"/>
    <lineage>
        <taxon>Bacteria</taxon>
        <taxon>Bacillati</taxon>
        <taxon>Bacillota</taxon>
        <taxon>Clostridia</taxon>
        <taxon>Eubacteriales</taxon>
        <taxon>Oscillospiraceae</taxon>
        <taxon>Neglectibacter</taxon>
    </lineage>
</organism>
<dbReference type="Gene3D" id="1.10.150.130">
    <property type="match status" value="1"/>
</dbReference>
<name>A0ABT1S4B3_9FIRM</name>
<keyword evidence="5" id="KW-0233">DNA recombination</keyword>
<dbReference type="CDD" id="cd01189">
    <property type="entry name" value="INT_ICEBs1_C_like"/>
    <property type="match status" value="1"/>
</dbReference>
<dbReference type="InterPro" id="IPR011010">
    <property type="entry name" value="DNA_brk_join_enz"/>
</dbReference>
<keyword evidence="8" id="KW-1185">Reference proteome</keyword>
<evidence type="ECO:0000256" key="4">
    <source>
        <dbReference type="ARBA" id="ARBA00023125"/>
    </source>
</evidence>
<dbReference type="Pfam" id="PF14659">
    <property type="entry name" value="Phage_int_SAM_3"/>
    <property type="match status" value="1"/>
</dbReference>
<dbReference type="Proteomes" id="UP001524473">
    <property type="component" value="Unassembled WGS sequence"/>
</dbReference>
<evidence type="ECO:0000259" key="6">
    <source>
        <dbReference type="PROSITE" id="PS51898"/>
    </source>
</evidence>
<dbReference type="PANTHER" id="PTHR30349">
    <property type="entry name" value="PHAGE INTEGRASE-RELATED"/>
    <property type="match status" value="1"/>
</dbReference>
<dbReference type="InterPro" id="IPR002104">
    <property type="entry name" value="Integrase_catalytic"/>
</dbReference>
<dbReference type="RefSeq" id="WP_066859968.1">
    <property type="nucleotide sequence ID" value="NZ_CABKVV010000009.1"/>
</dbReference>
<evidence type="ECO:0000313" key="8">
    <source>
        <dbReference type="Proteomes" id="UP001524473"/>
    </source>
</evidence>
<keyword evidence="3" id="KW-0229">DNA integration</keyword>
<dbReference type="InterPro" id="IPR050090">
    <property type="entry name" value="Tyrosine_recombinase_XerCD"/>
</dbReference>
<evidence type="ECO:0000256" key="3">
    <source>
        <dbReference type="ARBA" id="ARBA00022908"/>
    </source>
</evidence>
<dbReference type="SUPFAM" id="SSF56349">
    <property type="entry name" value="DNA breaking-rejoining enzymes"/>
    <property type="match status" value="1"/>
</dbReference>
<comment type="function">
    <text evidence="1">Site-specific tyrosine recombinase, which acts by catalyzing the cutting and rejoining of the recombining DNA molecules.</text>
</comment>
<dbReference type="InterPro" id="IPR010998">
    <property type="entry name" value="Integrase_recombinase_N"/>
</dbReference>
<dbReference type="InterPro" id="IPR013762">
    <property type="entry name" value="Integrase-like_cat_sf"/>
</dbReference>
<evidence type="ECO:0000256" key="1">
    <source>
        <dbReference type="ARBA" id="ARBA00003283"/>
    </source>
</evidence>
<accession>A0ABT1S4B3</accession>
<evidence type="ECO:0000313" key="7">
    <source>
        <dbReference type="EMBL" id="MCQ4841625.1"/>
    </source>
</evidence>
<dbReference type="InterPro" id="IPR004107">
    <property type="entry name" value="Integrase_SAM-like_N"/>
</dbReference>
<comment type="caution">
    <text evidence="7">The sequence shown here is derived from an EMBL/GenBank/DDBJ whole genome shotgun (WGS) entry which is preliminary data.</text>
</comment>
<protein>
    <submittedName>
        <fullName evidence="7">Site-specific integrase</fullName>
    </submittedName>
</protein>
<evidence type="ECO:0000256" key="5">
    <source>
        <dbReference type="ARBA" id="ARBA00023172"/>
    </source>
</evidence>
<evidence type="ECO:0000256" key="2">
    <source>
        <dbReference type="ARBA" id="ARBA00008857"/>
    </source>
</evidence>
<dbReference type="PANTHER" id="PTHR30349:SF64">
    <property type="entry name" value="PROPHAGE INTEGRASE INTD-RELATED"/>
    <property type="match status" value="1"/>
</dbReference>
<sequence length="472" mass="54314">MANIQPRRNKNGTIVSYSIRVYKGRDPNTGKQLTPYSTTWRPPAGWSEKRIRKEAERQAVLFEKKCREGRIFDGRVTFGEYAEYVMRLKEQSGVKHLTLLHYRQNLDRILPSLGRLKLTDIRPQHLNLLYEELSKPGGRKNSDRAVARPELKEVLQNRDLGHRIRDRYGRELRFDTALQGKHVSLVTAQRMADTLNLPLETLFRIERDLTPLCSRTIRNCHLLASGILGQAEREMLIPYNPASRATPPRVTPSSPNYYQLEVVEQILSALNREPIKWRALIQLLLVTGCRRGEILGLKWDKVDSLNRQITIDCTLLYASDRGVYEGTPKTKGSIRSIKLPEQTVELLESYRCWQEQQKRRLGAEWTPSPFVFTGEKGGPMNPSQLGNWLDRFARRHNLPHLNPHAFRHTMTSVLFFNGVDSVSISRRLGHASVSTTTNLYSHVMEQAENRISDCVADVLLTSQKKRRKKTNS</sequence>
<dbReference type="GeneID" id="90531003"/>
<comment type="similarity">
    <text evidence="2">Belongs to the 'phage' integrase family.</text>
</comment>
<reference evidence="7 8" key="1">
    <citation type="submission" date="2022-06" db="EMBL/GenBank/DDBJ databases">
        <title>Isolation of gut microbiota from human fecal samples.</title>
        <authorList>
            <person name="Pamer E.G."/>
            <person name="Barat B."/>
            <person name="Waligurski E."/>
            <person name="Medina S."/>
            <person name="Paddock L."/>
            <person name="Mostad J."/>
        </authorList>
    </citation>
    <scope>NUCLEOTIDE SEQUENCE [LARGE SCALE GENOMIC DNA]</scope>
    <source>
        <strain evidence="7 8">DFI.9.73</strain>
    </source>
</reference>
<gene>
    <name evidence="7" type="ORF">NE695_17070</name>
</gene>